<keyword evidence="3" id="KW-0808">Transferase</keyword>
<feature type="transmembrane region" description="Helical" evidence="4">
    <location>
        <begin position="263"/>
        <end position="283"/>
    </location>
</feature>
<comment type="similarity">
    <text evidence="1">Belongs to the glycosyltransferase 2 family.</text>
</comment>
<dbReference type="PANTHER" id="PTHR43179">
    <property type="entry name" value="RHAMNOSYLTRANSFERASE WBBL"/>
    <property type="match status" value="1"/>
</dbReference>
<keyword evidence="7" id="KW-1185">Reference proteome</keyword>
<evidence type="ECO:0000256" key="1">
    <source>
        <dbReference type="ARBA" id="ARBA00006739"/>
    </source>
</evidence>
<dbReference type="PANTHER" id="PTHR43179:SF12">
    <property type="entry name" value="GALACTOFURANOSYLTRANSFERASE GLFT2"/>
    <property type="match status" value="1"/>
</dbReference>
<protein>
    <recommendedName>
        <fullName evidence="5">Glycosyltransferase 2-like domain-containing protein</fullName>
    </recommendedName>
</protein>
<sequence length="332" mass="38257">MNHKAPELSIIYVNYKSIDDLKVSINSVQKFTSVIYEIIVLDNASEDNLKSLETTYTSLKVVYLSENLGFGKACNIGVSKAKGEFILLLNPDTILIDDAISDCLRVYKTFDKESIGALTCRHQYPNGEFQHSSCQRDMLPQLPFLKTLLKRIKISPREYFVASEGLMIQHQKSHFTYAVHGSFFMAYKKLLIEYPFDEDFFLYAEEIDLCRRLSSQNRRSYYYADAIIIHSSDRAKTVVQVRNQTYLSNSLLVLKFYGKVGFAFYYFLRLIGSLIMIMILPLFPSKAKMNIKSHLGDVKPFSQDYLKIFSYSRKINSHKPLISSALSKLQDH</sequence>
<dbReference type="GO" id="GO:0016757">
    <property type="term" value="F:glycosyltransferase activity"/>
    <property type="evidence" value="ECO:0007669"/>
    <property type="project" value="UniProtKB-KW"/>
</dbReference>
<reference evidence="6" key="1">
    <citation type="submission" date="2016-01" db="EMBL/GenBank/DDBJ databases">
        <title>Genome sequencing of Roseivirga ehrenbergii KMM 6017.</title>
        <authorList>
            <person name="Selvaratnam C."/>
            <person name="Thevarajoo S."/>
            <person name="Goh K.M."/>
            <person name="Ee R."/>
            <person name="Chan K.-G."/>
            <person name="Chong C.S."/>
        </authorList>
    </citation>
    <scope>NUCLEOTIDE SEQUENCE [LARGE SCALE GENOMIC DNA]</scope>
    <source>
        <strain evidence="6">KMM 6017</strain>
    </source>
</reference>
<name>A0A150X7Z0_ROSEK</name>
<evidence type="ECO:0000313" key="6">
    <source>
        <dbReference type="EMBL" id="KYG74810.1"/>
    </source>
</evidence>
<keyword evidence="4" id="KW-1133">Transmembrane helix</keyword>
<dbReference type="OrthoDB" id="9771846at2"/>
<dbReference type="Pfam" id="PF00535">
    <property type="entry name" value="Glycos_transf_2"/>
    <property type="match status" value="1"/>
</dbReference>
<dbReference type="SUPFAM" id="SSF53448">
    <property type="entry name" value="Nucleotide-diphospho-sugar transferases"/>
    <property type="match status" value="1"/>
</dbReference>
<feature type="domain" description="Glycosyltransferase 2-like" evidence="5">
    <location>
        <begin position="9"/>
        <end position="140"/>
    </location>
</feature>
<dbReference type="STRING" id="279360.MB14_06290"/>
<dbReference type="Proteomes" id="UP000075583">
    <property type="component" value="Unassembled WGS sequence"/>
</dbReference>
<evidence type="ECO:0000256" key="4">
    <source>
        <dbReference type="SAM" id="Phobius"/>
    </source>
</evidence>
<gene>
    <name evidence="6" type="ORF">MB14_06290</name>
</gene>
<evidence type="ECO:0000259" key="5">
    <source>
        <dbReference type="Pfam" id="PF00535"/>
    </source>
</evidence>
<dbReference type="CDD" id="cd04186">
    <property type="entry name" value="GT_2_like_c"/>
    <property type="match status" value="1"/>
</dbReference>
<dbReference type="EMBL" id="LQZQ01000045">
    <property type="protein sequence ID" value="KYG74810.1"/>
    <property type="molecule type" value="Genomic_DNA"/>
</dbReference>
<evidence type="ECO:0000256" key="2">
    <source>
        <dbReference type="ARBA" id="ARBA00022676"/>
    </source>
</evidence>
<accession>A0A150X7Z0</accession>
<comment type="caution">
    <text evidence="6">The sequence shown here is derived from an EMBL/GenBank/DDBJ whole genome shotgun (WGS) entry which is preliminary data.</text>
</comment>
<evidence type="ECO:0000313" key="7">
    <source>
        <dbReference type="Proteomes" id="UP000075583"/>
    </source>
</evidence>
<dbReference type="Gene3D" id="3.90.550.10">
    <property type="entry name" value="Spore Coat Polysaccharide Biosynthesis Protein SpsA, Chain A"/>
    <property type="match status" value="1"/>
</dbReference>
<organism evidence="6 7">
    <name type="scientific">Roseivirga ehrenbergii (strain DSM 102268 / JCM 13514 / KCTC 12282 / NCIMB 14502 / KMM 6017)</name>
    <dbReference type="NCBI Taxonomy" id="279360"/>
    <lineage>
        <taxon>Bacteria</taxon>
        <taxon>Pseudomonadati</taxon>
        <taxon>Bacteroidota</taxon>
        <taxon>Cytophagia</taxon>
        <taxon>Cytophagales</taxon>
        <taxon>Roseivirgaceae</taxon>
        <taxon>Roseivirga</taxon>
    </lineage>
</organism>
<keyword evidence="4" id="KW-0472">Membrane</keyword>
<dbReference type="InterPro" id="IPR029044">
    <property type="entry name" value="Nucleotide-diphossugar_trans"/>
</dbReference>
<proteinExistence type="inferred from homology"/>
<dbReference type="InterPro" id="IPR001173">
    <property type="entry name" value="Glyco_trans_2-like"/>
</dbReference>
<evidence type="ECO:0000256" key="3">
    <source>
        <dbReference type="ARBA" id="ARBA00022679"/>
    </source>
</evidence>
<keyword evidence="2" id="KW-0328">Glycosyltransferase</keyword>
<dbReference type="RefSeq" id="WP_062592170.1">
    <property type="nucleotide sequence ID" value="NZ_LQZQ01000045.1"/>
</dbReference>
<keyword evidence="4" id="KW-0812">Transmembrane</keyword>
<dbReference type="AlphaFoldDB" id="A0A150X7Z0"/>